<evidence type="ECO:0000313" key="1">
    <source>
        <dbReference type="EMBL" id="NIF23245.1"/>
    </source>
</evidence>
<dbReference type="Proteomes" id="UP001515683">
    <property type="component" value="Unassembled WGS sequence"/>
</dbReference>
<comment type="caution">
    <text evidence="1">The sequence shown here is derived from an EMBL/GenBank/DDBJ whole genome shotgun (WGS) entry which is preliminary data.</text>
</comment>
<keyword evidence="2" id="KW-1185">Reference proteome</keyword>
<sequence>MLSAAGALAKFTRPGHPASYFALQLRWQRLLTPVTYWSMLPGIPKLASLAVAQIILQERTVL</sequence>
<protein>
    <submittedName>
        <fullName evidence="1">Uncharacterized protein</fullName>
    </submittedName>
</protein>
<gene>
    <name evidence="1" type="ORF">F3J40_16810</name>
</gene>
<accession>A0ABX0RJ18</accession>
<evidence type="ECO:0000313" key="2">
    <source>
        <dbReference type="Proteomes" id="UP001515683"/>
    </source>
</evidence>
<reference evidence="1 2" key="1">
    <citation type="journal article" date="2019" name="bioRxiv">
        <title>Bacteria contribute to plant secondary compound degradation in a generalist herbivore system.</title>
        <authorList>
            <person name="Francoeur C.B."/>
            <person name="Khadempour L."/>
            <person name="Moreira-Soto R.D."/>
            <person name="Gotting K."/>
            <person name="Book A.J."/>
            <person name="Pinto-Tomas A.A."/>
            <person name="Keefover-Ring K."/>
            <person name="Currie C.R."/>
        </authorList>
    </citation>
    <scope>NUCLEOTIDE SEQUENCE [LARGE SCALE GENOMIC DNA]</scope>
    <source>
        <strain evidence="1">Acro-835</strain>
    </source>
</reference>
<dbReference type="EMBL" id="VWXF01000007">
    <property type="protein sequence ID" value="NIF23245.1"/>
    <property type="molecule type" value="Genomic_DNA"/>
</dbReference>
<proteinExistence type="predicted"/>
<organism evidence="1 2">
    <name type="scientific">Candidatus Pantoea multigeneris</name>
    <dbReference type="NCBI Taxonomy" id="2608357"/>
    <lineage>
        <taxon>Bacteria</taxon>
        <taxon>Pseudomonadati</taxon>
        <taxon>Pseudomonadota</taxon>
        <taxon>Gammaproteobacteria</taxon>
        <taxon>Enterobacterales</taxon>
        <taxon>Erwiniaceae</taxon>
        <taxon>Pantoea</taxon>
    </lineage>
</organism>
<dbReference type="RefSeq" id="WP_167016399.1">
    <property type="nucleotide sequence ID" value="NZ_VWXF01000007.1"/>
</dbReference>
<name>A0ABX0RJ18_9GAMM</name>